<name>A0A192D4T3_9SPHN</name>
<dbReference type="InterPro" id="IPR012433">
    <property type="entry name" value="Imm11"/>
</dbReference>
<sequence length="241" mass="27310">MVWIMSMPTGFGEFWPSGGFEDADQSGSKDWIARLRAHISSQPEEAQKKLMPSGAPYRYGYFVAQKFKTEIGEQPAADLPPVTPVLAHEAPKTFNTAKTNKKLGDLIMLNSRILAVSEGLKAIIEDLEPGIHQFFPIDIVQPRSIYPTPFYTIVIGNYRNSFRDVEAVMPELPDGERYTFTEVDKAAASKMYFDRSVFGSAHIWRERAFNEFIINFSDEFVQSAIEANMGLPKFYQAKEFD</sequence>
<keyword evidence="3" id="KW-1185">Reference proteome</keyword>
<evidence type="ECO:0000313" key="3">
    <source>
        <dbReference type="Proteomes" id="UP000078263"/>
    </source>
</evidence>
<gene>
    <name evidence="2" type="ORF">A9D12_08035</name>
</gene>
<evidence type="ECO:0000313" key="2">
    <source>
        <dbReference type="EMBL" id="ANK12902.1"/>
    </source>
</evidence>
<accession>A0A192D4T3</accession>
<dbReference type="EMBL" id="CP016033">
    <property type="protein sequence ID" value="ANK12902.1"/>
    <property type="molecule type" value="Genomic_DNA"/>
</dbReference>
<dbReference type="Proteomes" id="UP000078263">
    <property type="component" value="Chromosome"/>
</dbReference>
<dbReference type="AlphaFoldDB" id="A0A192D4T3"/>
<organism evidence="2 3">
    <name type="scientific">Erythrobacter neustonensis</name>
    <dbReference type="NCBI Taxonomy" id="1112"/>
    <lineage>
        <taxon>Bacteria</taxon>
        <taxon>Pseudomonadati</taxon>
        <taxon>Pseudomonadota</taxon>
        <taxon>Alphaproteobacteria</taxon>
        <taxon>Sphingomonadales</taxon>
        <taxon>Erythrobacteraceae</taxon>
        <taxon>Erythrobacter/Porphyrobacter group</taxon>
        <taxon>Erythrobacter</taxon>
    </lineage>
</organism>
<protein>
    <recommendedName>
        <fullName evidence="1">Immunity MXAN-0049 protein domain-containing protein</fullName>
    </recommendedName>
</protein>
<feature type="domain" description="Immunity MXAN-0049 protein" evidence="1">
    <location>
        <begin position="88"/>
        <end position="228"/>
    </location>
</feature>
<dbReference type="KEGG" id="pns:A9D12_08035"/>
<proteinExistence type="predicted"/>
<reference evidence="2 3" key="1">
    <citation type="submission" date="2016-05" db="EMBL/GenBank/DDBJ databases">
        <title>Compelete Genome Sequence of Bacteriochlorophyll-Synthesizing Bacterium Porphyrobacter neustonensis DSM 9434.</title>
        <authorList>
            <person name="Shi X.-L."/>
            <person name="Wu Y.-H."/>
            <person name="Cheng H."/>
            <person name="Xu L."/>
            <person name="Zhang X.-Q."/>
            <person name="Wang C.-S."/>
            <person name="Xu X.-W."/>
        </authorList>
    </citation>
    <scope>NUCLEOTIDE SEQUENCE [LARGE SCALE GENOMIC DNA]</scope>
    <source>
        <strain evidence="2 3">DSM 9434</strain>
    </source>
</reference>
<dbReference type="Pfam" id="PF07791">
    <property type="entry name" value="Imm11"/>
    <property type="match status" value="1"/>
</dbReference>
<evidence type="ECO:0000259" key="1">
    <source>
        <dbReference type="Pfam" id="PF07791"/>
    </source>
</evidence>